<evidence type="ECO:0000256" key="6">
    <source>
        <dbReference type="ARBA" id="ARBA00023136"/>
    </source>
</evidence>
<dbReference type="InterPro" id="IPR011527">
    <property type="entry name" value="ABC1_TM_dom"/>
</dbReference>
<evidence type="ECO:0000259" key="9">
    <source>
        <dbReference type="PROSITE" id="PS50929"/>
    </source>
</evidence>
<keyword evidence="4 10" id="KW-0067">ATP-binding</keyword>
<evidence type="ECO:0000259" key="8">
    <source>
        <dbReference type="PROSITE" id="PS50893"/>
    </source>
</evidence>
<dbReference type="PROSITE" id="PS50893">
    <property type="entry name" value="ABC_TRANSPORTER_2"/>
    <property type="match status" value="1"/>
</dbReference>
<feature type="transmembrane region" description="Helical" evidence="7">
    <location>
        <begin position="273"/>
        <end position="298"/>
    </location>
</feature>
<dbReference type="Gene3D" id="3.40.50.300">
    <property type="entry name" value="P-loop containing nucleotide triphosphate hydrolases"/>
    <property type="match status" value="1"/>
</dbReference>
<dbReference type="Pfam" id="PF00664">
    <property type="entry name" value="ABC_membrane"/>
    <property type="match status" value="1"/>
</dbReference>
<sequence length="564" mass="61778">MTNQVITWLLSLAKPLRLKMASAILLGVISNLSVVLIPLLGTVAICRLVGGEPINLWIIMSLMLGCGVVRGFARYGEQYLNHDIAFRLLANVRDHLFTVIRKLGSDRLSRQKSGDLVANVTTDVEALEVFFAHTISPVMIALVTSFVTVLYMASVNWVAGLFLLFGHAMVGIVYPLMGYKRYQQAGDDFQQGVAELNQVVMENVAGLSDIDQYDLQEERLRVLDETGGSLNQSYAKKIKQGSDVQFQSEAAIFLLSFAAFVQSWYVGLPSNQLAIVVVLTLSSFGPVLALAGLGNALLTTLASGKRLYSLFSEKPQVVFPDTSTNDERGQGKQISVAAMSVSVDQVSYQYPDSDDRVIEDLTFSLQQQQSIGIGGPSGSGKSTILKLLQRYFDPTTGKISIGEKDLITWPEQSLRQAEGVMAQTTFLFEDTVKANIAIGKQGASDDDIKAAAQKAEIDCFISTLPEGYETKIGPTSRQLSDGERQRIGLARLFLQDAPLFLLDEPTSNLDYLNEQLIMTTIAKVATSKTMVVVSHRPTTLMYADQQFILEDGDLVKKRGDTNGR</sequence>
<feature type="transmembrane region" description="Helical" evidence="7">
    <location>
        <begin position="157"/>
        <end position="177"/>
    </location>
</feature>
<dbReference type="GO" id="GO:0140359">
    <property type="term" value="F:ABC-type transporter activity"/>
    <property type="evidence" value="ECO:0007669"/>
    <property type="project" value="InterPro"/>
</dbReference>
<dbReference type="PROSITE" id="PS50929">
    <property type="entry name" value="ABC_TM1F"/>
    <property type="match status" value="1"/>
</dbReference>
<dbReference type="Proteomes" id="UP000262195">
    <property type="component" value="Unassembled WGS sequence"/>
</dbReference>
<dbReference type="Pfam" id="PF00005">
    <property type="entry name" value="ABC_tran"/>
    <property type="match status" value="1"/>
</dbReference>
<dbReference type="PANTHER" id="PTHR24221">
    <property type="entry name" value="ATP-BINDING CASSETTE SUB-FAMILY B"/>
    <property type="match status" value="1"/>
</dbReference>
<keyword evidence="2 7" id="KW-0812">Transmembrane</keyword>
<dbReference type="InterPro" id="IPR039421">
    <property type="entry name" value="Type_1_exporter"/>
</dbReference>
<feature type="transmembrane region" description="Helical" evidence="7">
    <location>
        <begin position="246"/>
        <end position="267"/>
    </location>
</feature>
<dbReference type="InterPro" id="IPR027417">
    <property type="entry name" value="P-loop_NTPase"/>
</dbReference>
<dbReference type="Gene3D" id="1.20.1560.10">
    <property type="entry name" value="ABC transporter type 1, transmembrane domain"/>
    <property type="match status" value="1"/>
</dbReference>
<dbReference type="SUPFAM" id="SSF52540">
    <property type="entry name" value="P-loop containing nucleoside triphosphate hydrolases"/>
    <property type="match status" value="1"/>
</dbReference>
<dbReference type="STRING" id="1121105.GCA_000421665_01057"/>
<feature type="domain" description="ABC transmembrane type-1" evidence="9">
    <location>
        <begin position="23"/>
        <end position="299"/>
    </location>
</feature>
<feature type="transmembrane region" description="Helical" evidence="7">
    <location>
        <begin position="56"/>
        <end position="73"/>
    </location>
</feature>
<evidence type="ECO:0000256" key="7">
    <source>
        <dbReference type="SAM" id="Phobius"/>
    </source>
</evidence>
<accession>A0A3D4S3U0</accession>
<feature type="transmembrane region" description="Helical" evidence="7">
    <location>
        <begin position="21"/>
        <end position="50"/>
    </location>
</feature>
<keyword evidence="5 7" id="KW-1133">Transmembrane helix</keyword>
<dbReference type="AlphaFoldDB" id="A0A3D4S3U0"/>
<evidence type="ECO:0000313" key="10">
    <source>
        <dbReference type="EMBL" id="HCS93494.1"/>
    </source>
</evidence>
<feature type="domain" description="ABC transporter" evidence="8">
    <location>
        <begin position="341"/>
        <end position="561"/>
    </location>
</feature>
<dbReference type="GO" id="GO:0016887">
    <property type="term" value="F:ATP hydrolysis activity"/>
    <property type="evidence" value="ECO:0007669"/>
    <property type="project" value="InterPro"/>
</dbReference>
<proteinExistence type="predicted"/>
<protein>
    <submittedName>
        <fullName evidence="10">ABC transporter ATP-binding protein</fullName>
    </submittedName>
</protein>
<dbReference type="GO" id="GO:0005886">
    <property type="term" value="C:plasma membrane"/>
    <property type="evidence" value="ECO:0007669"/>
    <property type="project" value="UniProtKB-SubCell"/>
</dbReference>
<comment type="caution">
    <text evidence="10">The sequence shown here is derived from an EMBL/GenBank/DDBJ whole genome shotgun (WGS) entry which is preliminary data.</text>
</comment>
<keyword evidence="3" id="KW-0547">Nucleotide-binding</keyword>
<name>A0A3D4S3U0_9ENTE</name>
<dbReference type="InterPro" id="IPR036640">
    <property type="entry name" value="ABC1_TM_sf"/>
</dbReference>
<dbReference type="InterPro" id="IPR003593">
    <property type="entry name" value="AAA+_ATPase"/>
</dbReference>
<evidence type="ECO:0000256" key="5">
    <source>
        <dbReference type="ARBA" id="ARBA00022989"/>
    </source>
</evidence>
<evidence type="ECO:0000256" key="1">
    <source>
        <dbReference type="ARBA" id="ARBA00004651"/>
    </source>
</evidence>
<feature type="transmembrane region" description="Helical" evidence="7">
    <location>
        <begin position="129"/>
        <end position="151"/>
    </location>
</feature>
<reference evidence="10 11" key="1">
    <citation type="journal article" date="2018" name="Nat. Biotechnol.">
        <title>A standardized bacterial taxonomy based on genome phylogeny substantially revises the tree of life.</title>
        <authorList>
            <person name="Parks D.H."/>
            <person name="Chuvochina M."/>
            <person name="Waite D.W."/>
            <person name="Rinke C."/>
            <person name="Skarshewski A."/>
            <person name="Chaumeil P.A."/>
            <person name="Hugenholtz P."/>
        </authorList>
    </citation>
    <scope>NUCLEOTIDE SEQUENCE [LARGE SCALE GENOMIC DNA]</scope>
    <source>
        <strain evidence="10">UBA11306</strain>
    </source>
</reference>
<evidence type="ECO:0000313" key="11">
    <source>
        <dbReference type="Proteomes" id="UP000262195"/>
    </source>
</evidence>
<dbReference type="InterPro" id="IPR003439">
    <property type="entry name" value="ABC_transporter-like_ATP-bd"/>
</dbReference>
<keyword evidence="6 7" id="KW-0472">Membrane</keyword>
<evidence type="ECO:0000256" key="2">
    <source>
        <dbReference type="ARBA" id="ARBA00022692"/>
    </source>
</evidence>
<evidence type="ECO:0000256" key="4">
    <source>
        <dbReference type="ARBA" id="ARBA00022840"/>
    </source>
</evidence>
<evidence type="ECO:0000256" key="3">
    <source>
        <dbReference type="ARBA" id="ARBA00022741"/>
    </source>
</evidence>
<organism evidence="10 11">
    <name type="scientific">Bavariicoccus seileri</name>
    <dbReference type="NCBI Taxonomy" id="549685"/>
    <lineage>
        <taxon>Bacteria</taxon>
        <taxon>Bacillati</taxon>
        <taxon>Bacillota</taxon>
        <taxon>Bacilli</taxon>
        <taxon>Lactobacillales</taxon>
        <taxon>Enterococcaceae</taxon>
        <taxon>Bavariicoccus</taxon>
    </lineage>
</organism>
<dbReference type="SMART" id="SM00382">
    <property type="entry name" value="AAA"/>
    <property type="match status" value="1"/>
</dbReference>
<dbReference type="GO" id="GO:0005524">
    <property type="term" value="F:ATP binding"/>
    <property type="evidence" value="ECO:0007669"/>
    <property type="project" value="UniProtKB-KW"/>
</dbReference>
<dbReference type="EMBL" id="DQHO01000016">
    <property type="protein sequence ID" value="HCS93494.1"/>
    <property type="molecule type" value="Genomic_DNA"/>
</dbReference>
<gene>
    <name evidence="10" type="ORF">DIW15_02150</name>
</gene>
<comment type="subcellular location">
    <subcellularLocation>
        <location evidence="1">Cell membrane</location>
        <topology evidence="1">Multi-pass membrane protein</topology>
    </subcellularLocation>
</comment>
<dbReference type="PANTHER" id="PTHR24221:SF654">
    <property type="entry name" value="ATP-BINDING CASSETTE SUB-FAMILY B MEMBER 6"/>
    <property type="match status" value="1"/>
</dbReference>
<dbReference type="SUPFAM" id="SSF90123">
    <property type="entry name" value="ABC transporter transmembrane region"/>
    <property type="match status" value="1"/>
</dbReference>